<name>A0A0C9ZLK8_9AGAM</name>
<gene>
    <name evidence="2" type="ORF">PISMIDRAFT_675750</name>
</gene>
<evidence type="ECO:0000313" key="2">
    <source>
        <dbReference type="EMBL" id="KIK26804.1"/>
    </source>
</evidence>
<dbReference type="HOGENOM" id="CLU_083660_2_1_1"/>
<dbReference type="AlphaFoldDB" id="A0A0C9ZLK8"/>
<dbReference type="STRING" id="765257.A0A0C9ZLK8"/>
<sequence>MMFTKSLMSSFFALMSLLALAMSIPVQKRDVFVPPVVYPHQGTVWYAGQQQAVVWDTSNAPANITNSEGIIYLVVDNLIDFDYELASNFNILDGKVQVVVPTVSTGTYAIVLFGDSGNFSQNFTIVAS</sequence>
<feature type="signal peptide" evidence="1">
    <location>
        <begin position="1"/>
        <end position="23"/>
    </location>
</feature>
<reference evidence="3" key="2">
    <citation type="submission" date="2015-01" db="EMBL/GenBank/DDBJ databases">
        <title>Evolutionary Origins and Diversification of the Mycorrhizal Mutualists.</title>
        <authorList>
            <consortium name="DOE Joint Genome Institute"/>
            <consortium name="Mycorrhizal Genomics Consortium"/>
            <person name="Kohler A."/>
            <person name="Kuo A."/>
            <person name="Nagy L.G."/>
            <person name="Floudas D."/>
            <person name="Copeland A."/>
            <person name="Barry K.W."/>
            <person name="Cichocki N."/>
            <person name="Veneault-Fourrey C."/>
            <person name="LaButti K."/>
            <person name="Lindquist E.A."/>
            <person name="Lipzen A."/>
            <person name="Lundell T."/>
            <person name="Morin E."/>
            <person name="Murat C."/>
            <person name="Riley R."/>
            <person name="Ohm R."/>
            <person name="Sun H."/>
            <person name="Tunlid A."/>
            <person name="Henrissat B."/>
            <person name="Grigoriev I.V."/>
            <person name="Hibbett D.S."/>
            <person name="Martin F."/>
        </authorList>
    </citation>
    <scope>NUCLEOTIDE SEQUENCE [LARGE SCALE GENOMIC DNA]</scope>
    <source>
        <strain evidence="3">441</strain>
    </source>
</reference>
<keyword evidence="3" id="KW-1185">Reference proteome</keyword>
<evidence type="ECO:0000313" key="3">
    <source>
        <dbReference type="Proteomes" id="UP000054018"/>
    </source>
</evidence>
<keyword evidence="1" id="KW-0732">Signal</keyword>
<proteinExistence type="predicted"/>
<dbReference type="OrthoDB" id="2317741at2759"/>
<dbReference type="Proteomes" id="UP000054018">
    <property type="component" value="Unassembled WGS sequence"/>
</dbReference>
<feature type="chain" id="PRO_5002206869" evidence="1">
    <location>
        <begin position="24"/>
        <end position="128"/>
    </location>
</feature>
<protein>
    <submittedName>
        <fullName evidence="2">Uncharacterized protein</fullName>
    </submittedName>
</protein>
<reference evidence="2 3" key="1">
    <citation type="submission" date="2014-04" db="EMBL/GenBank/DDBJ databases">
        <authorList>
            <consortium name="DOE Joint Genome Institute"/>
            <person name="Kuo A."/>
            <person name="Kohler A."/>
            <person name="Costa M.D."/>
            <person name="Nagy L.G."/>
            <person name="Floudas D."/>
            <person name="Copeland A."/>
            <person name="Barry K.W."/>
            <person name="Cichocki N."/>
            <person name="Veneault-Fourrey C."/>
            <person name="LaButti K."/>
            <person name="Lindquist E.A."/>
            <person name="Lipzen A."/>
            <person name="Lundell T."/>
            <person name="Morin E."/>
            <person name="Murat C."/>
            <person name="Sun H."/>
            <person name="Tunlid A."/>
            <person name="Henrissat B."/>
            <person name="Grigoriev I.V."/>
            <person name="Hibbett D.S."/>
            <person name="Martin F."/>
            <person name="Nordberg H.P."/>
            <person name="Cantor M.N."/>
            <person name="Hua S.X."/>
        </authorList>
    </citation>
    <scope>NUCLEOTIDE SEQUENCE [LARGE SCALE GENOMIC DNA]</scope>
    <source>
        <strain evidence="2 3">441</strain>
    </source>
</reference>
<accession>A0A0C9ZLK8</accession>
<organism evidence="2 3">
    <name type="scientific">Pisolithus microcarpus 441</name>
    <dbReference type="NCBI Taxonomy" id="765257"/>
    <lineage>
        <taxon>Eukaryota</taxon>
        <taxon>Fungi</taxon>
        <taxon>Dikarya</taxon>
        <taxon>Basidiomycota</taxon>
        <taxon>Agaricomycotina</taxon>
        <taxon>Agaricomycetes</taxon>
        <taxon>Agaricomycetidae</taxon>
        <taxon>Boletales</taxon>
        <taxon>Sclerodermatineae</taxon>
        <taxon>Pisolithaceae</taxon>
        <taxon>Pisolithus</taxon>
    </lineage>
</organism>
<dbReference type="EMBL" id="KN833700">
    <property type="protein sequence ID" value="KIK26804.1"/>
    <property type="molecule type" value="Genomic_DNA"/>
</dbReference>
<evidence type="ECO:0000256" key="1">
    <source>
        <dbReference type="SAM" id="SignalP"/>
    </source>
</evidence>